<dbReference type="Proteomes" id="UP000838878">
    <property type="component" value="Chromosome 6"/>
</dbReference>
<dbReference type="SUPFAM" id="SSF53335">
    <property type="entry name" value="S-adenosyl-L-methionine-dependent methyltransferases"/>
    <property type="match status" value="1"/>
</dbReference>
<dbReference type="InterPro" id="IPR026669">
    <property type="entry name" value="Arsenite_MeTrfase-like"/>
</dbReference>
<name>A0A8J9UWB8_9NEOP</name>
<keyword evidence="2" id="KW-1185">Reference proteome</keyword>
<evidence type="ECO:0000313" key="1">
    <source>
        <dbReference type="EMBL" id="CAH0726997.1"/>
    </source>
</evidence>
<dbReference type="AlphaFoldDB" id="A0A8J9UWB8"/>
<protein>
    <recommendedName>
        <fullName evidence="3">Methyltransferase type 11 domain-containing protein</fullName>
    </recommendedName>
</protein>
<evidence type="ECO:0008006" key="3">
    <source>
        <dbReference type="Google" id="ProtNLM"/>
    </source>
</evidence>
<accession>A0A8J9UWB8</accession>
<gene>
    <name evidence="1" type="ORF">BINO364_LOCUS12395</name>
</gene>
<dbReference type="InterPro" id="IPR029063">
    <property type="entry name" value="SAM-dependent_MTases_sf"/>
</dbReference>
<dbReference type="PANTHER" id="PTHR43675">
    <property type="entry name" value="ARSENITE METHYLTRANSFERASE"/>
    <property type="match status" value="1"/>
</dbReference>
<dbReference type="Gene3D" id="3.40.50.150">
    <property type="entry name" value="Vaccinia Virus protein VP39"/>
    <property type="match status" value="1"/>
</dbReference>
<organism evidence="1 2">
    <name type="scientific">Brenthis ino</name>
    <name type="common">lesser marbled fritillary</name>
    <dbReference type="NCBI Taxonomy" id="405034"/>
    <lineage>
        <taxon>Eukaryota</taxon>
        <taxon>Metazoa</taxon>
        <taxon>Ecdysozoa</taxon>
        <taxon>Arthropoda</taxon>
        <taxon>Hexapoda</taxon>
        <taxon>Insecta</taxon>
        <taxon>Pterygota</taxon>
        <taxon>Neoptera</taxon>
        <taxon>Endopterygota</taxon>
        <taxon>Lepidoptera</taxon>
        <taxon>Glossata</taxon>
        <taxon>Ditrysia</taxon>
        <taxon>Papilionoidea</taxon>
        <taxon>Nymphalidae</taxon>
        <taxon>Heliconiinae</taxon>
        <taxon>Argynnini</taxon>
        <taxon>Brenthis</taxon>
    </lineage>
</organism>
<sequence>MVPFEAEMPTENIVPPVVGDQADCNKVNTCHVDEFLYDESQVDQLVKKGQLQRHYCLDCNSRNTQDLILISHSMSRQALQYIFKVLLPRDLEDKQLLDVGSRLGAVLYAAYYFSNVSKIVGIEMNKECCDVQEKIIHQFSMDMDRIKIVHSDVTLRPDIVECANIIIINVLDFFVDVEKHKEMWYFFKKNIKKGSYLIANRSMAETLGSLELFEEFMNWLTICKPNQLENEIFFDVEDYSELYLYIIN</sequence>
<evidence type="ECO:0000313" key="2">
    <source>
        <dbReference type="Proteomes" id="UP000838878"/>
    </source>
</evidence>
<dbReference type="OrthoDB" id="15794at2759"/>
<dbReference type="PANTHER" id="PTHR43675:SF1">
    <property type="entry name" value="RIKEN CDNA 2700097O09 GENE"/>
    <property type="match status" value="1"/>
</dbReference>
<dbReference type="EMBL" id="OV170226">
    <property type="protein sequence ID" value="CAH0726997.1"/>
    <property type="molecule type" value="Genomic_DNA"/>
</dbReference>
<feature type="non-terminal residue" evidence="1">
    <location>
        <position position="248"/>
    </location>
</feature>
<reference evidence="1" key="1">
    <citation type="submission" date="2021-12" db="EMBL/GenBank/DDBJ databases">
        <authorList>
            <person name="Martin H S."/>
        </authorList>
    </citation>
    <scope>NUCLEOTIDE SEQUENCE</scope>
</reference>
<dbReference type="GO" id="GO:0008168">
    <property type="term" value="F:methyltransferase activity"/>
    <property type="evidence" value="ECO:0007669"/>
    <property type="project" value="TreeGrafter"/>
</dbReference>
<proteinExistence type="predicted"/>